<proteinExistence type="predicted"/>
<protein>
    <submittedName>
        <fullName evidence="1">Uncharacterized protein</fullName>
    </submittedName>
</protein>
<reference evidence="1 2" key="1">
    <citation type="journal article" date="2016" name="Mol. Biol. Evol.">
        <title>Comparative Genomics of Early-Diverging Mushroom-Forming Fungi Provides Insights into the Origins of Lignocellulose Decay Capabilities.</title>
        <authorList>
            <person name="Nagy L.G."/>
            <person name="Riley R."/>
            <person name="Tritt A."/>
            <person name="Adam C."/>
            <person name="Daum C."/>
            <person name="Floudas D."/>
            <person name="Sun H."/>
            <person name="Yadav J.S."/>
            <person name="Pangilinan J."/>
            <person name="Larsson K.H."/>
            <person name="Matsuura K."/>
            <person name="Barry K."/>
            <person name="Labutti K."/>
            <person name="Kuo R."/>
            <person name="Ohm R.A."/>
            <person name="Bhattacharya S.S."/>
            <person name="Shirouzu T."/>
            <person name="Yoshinaga Y."/>
            <person name="Martin F.M."/>
            <person name="Grigoriev I.V."/>
            <person name="Hibbett D.S."/>
        </authorList>
    </citation>
    <scope>NUCLEOTIDE SEQUENCE [LARGE SCALE GENOMIC DNA]</scope>
    <source>
        <strain evidence="1 2">CBS 109695</strain>
    </source>
</reference>
<dbReference type="AlphaFoldDB" id="A0A167WLC0"/>
<sequence length="82" mass="9451">MSFNTPLPPLDIICAENHTIRRETQHLIEMRAGVRFSKGSNPGTKPMLLNLDCSCYYPFMWYAGVTLSDWLVERVQNTYPIT</sequence>
<dbReference type="EMBL" id="KV417798">
    <property type="protein sequence ID" value="KZP06230.1"/>
    <property type="molecule type" value="Genomic_DNA"/>
</dbReference>
<name>A0A167WLC0_9AGAM</name>
<gene>
    <name evidence="1" type="ORF">FIBSPDRAFT_966635</name>
</gene>
<dbReference type="Proteomes" id="UP000076532">
    <property type="component" value="Unassembled WGS sequence"/>
</dbReference>
<evidence type="ECO:0000313" key="1">
    <source>
        <dbReference type="EMBL" id="KZP06230.1"/>
    </source>
</evidence>
<evidence type="ECO:0000313" key="2">
    <source>
        <dbReference type="Proteomes" id="UP000076532"/>
    </source>
</evidence>
<dbReference type="OrthoDB" id="6431331at2759"/>
<keyword evidence="2" id="KW-1185">Reference proteome</keyword>
<accession>A0A167WLC0</accession>
<organism evidence="1 2">
    <name type="scientific">Athelia psychrophila</name>
    <dbReference type="NCBI Taxonomy" id="1759441"/>
    <lineage>
        <taxon>Eukaryota</taxon>
        <taxon>Fungi</taxon>
        <taxon>Dikarya</taxon>
        <taxon>Basidiomycota</taxon>
        <taxon>Agaricomycotina</taxon>
        <taxon>Agaricomycetes</taxon>
        <taxon>Agaricomycetidae</taxon>
        <taxon>Atheliales</taxon>
        <taxon>Atheliaceae</taxon>
        <taxon>Athelia</taxon>
    </lineage>
</organism>